<accession>A0A4U1GJG5</accession>
<protein>
    <submittedName>
        <fullName evidence="2">DUF4365 domain-containing protein</fullName>
    </submittedName>
</protein>
<dbReference type="Pfam" id="PF14280">
    <property type="entry name" value="DUF4365"/>
    <property type="match status" value="1"/>
</dbReference>
<organism evidence="2 3">
    <name type="scientific">Pedobacter hiemivivus</name>
    <dbReference type="NCBI Taxonomy" id="2530454"/>
    <lineage>
        <taxon>Bacteria</taxon>
        <taxon>Pseudomonadati</taxon>
        <taxon>Bacteroidota</taxon>
        <taxon>Sphingobacteriia</taxon>
        <taxon>Sphingobacteriales</taxon>
        <taxon>Sphingobacteriaceae</taxon>
        <taxon>Pedobacter</taxon>
    </lineage>
</organism>
<dbReference type="InterPro" id="IPR025375">
    <property type="entry name" value="DUF4365"/>
</dbReference>
<reference evidence="2 3" key="1">
    <citation type="submission" date="2019-04" db="EMBL/GenBank/DDBJ databases">
        <title>Pedobacter sp. RP-1-16 sp. nov., isolated from Arctic soil.</title>
        <authorList>
            <person name="Dahal R.H."/>
            <person name="Kim D.-U."/>
        </authorList>
    </citation>
    <scope>NUCLEOTIDE SEQUENCE [LARGE SCALE GENOMIC DNA]</scope>
    <source>
        <strain evidence="2 3">RP-1-16</strain>
    </source>
</reference>
<comment type="caution">
    <text evidence="2">The sequence shown here is derived from an EMBL/GenBank/DDBJ whole genome shotgun (WGS) entry which is preliminary data.</text>
</comment>
<gene>
    <name evidence="2" type="ORF">FBD94_06855</name>
</gene>
<proteinExistence type="predicted"/>
<feature type="domain" description="DUF4365" evidence="1">
    <location>
        <begin position="19"/>
        <end position="159"/>
    </location>
</feature>
<sequence length="652" mass="75406">MALNDLPQIDDSSENDDLAKSYFTSLLNQKAGYISREQTPDKGCDYMVELIESKRATNKHFGVQLKSIQKPEFIQKDSLISYTWETSRLHYLLRSEPIYGLLVIYDVSTEQAYYEFIDKVYIKLLERDNDQWTKKDSVKVHVPVTNILDKDSLKYIHEVFTQRHNNLSRMNGEQAGNYGLPVTKTKVTSMYNLDNVKDVIEILNRWGLSSILPNDLPLLYDLICKVPNNEIIQHKDVCILAALTNNEAGKLAESAYFLERLKKRFELNPSETHMVSFIRLKNELALGTLGVSDFILACKNLLEETDQHDNIITLRLNILFFGLSEIKAFQKVPKELADEVIDLGEIIDQLEDNVNKYYLKLWNMENLALLTNHVRTEGFNEMTIRKTFGRPMTLNERLELTNKVYGMQSHLYKELNTINEFAKEQNNVILQAFTFHTQLRYDLSFEIDTITFNNDQTVAADRHESLTNSIRCAATAFLVFAKNNLLSQAYNLLSLQYELSLIATDWYNIEIPIPIEDTKKQLSELEVELEYIPYQSSAAYLIARKKNKSDIIAGMKGILKLDKEQLENLAEATLRSGRFPNGKKEFIMHELLSFKMFFQRCNNPDIEPIVIKPTNLEYAYTFAMQFELKNKRTGIVSLKNTNMDTLLKTWGL</sequence>
<evidence type="ECO:0000259" key="1">
    <source>
        <dbReference type="Pfam" id="PF14280"/>
    </source>
</evidence>
<evidence type="ECO:0000313" key="2">
    <source>
        <dbReference type="EMBL" id="TKC64054.1"/>
    </source>
</evidence>
<evidence type="ECO:0000313" key="3">
    <source>
        <dbReference type="Proteomes" id="UP000309594"/>
    </source>
</evidence>
<dbReference type="EMBL" id="SWDX01000002">
    <property type="protein sequence ID" value="TKC64054.1"/>
    <property type="molecule type" value="Genomic_DNA"/>
</dbReference>
<dbReference type="AlphaFoldDB" id="A0A4U1GJG5"/>
<dbReference type="RefSeq" id="WP_136879592.1">
    <property type="nucleotide sequence ID" value="NZ_SWDX01000002.1"/>
</dbReference>
<dbReference type="Proteomes" id="UP000309594">
    <property type="component" value="Unassembled WGS sequence"/>
</dbReference>
<name>A0A4U1GJG5_9SPHI</name>